<dbReference type="InterPro" id="IPR005064">
    <property type="entry name" value="BUG"/>
</dbReference>
<dbReference type="PIRSF" id="PIRSF017082">
    <property type="entry name" value="YflP"/>
    <property type="match status" value="1"/>
</dbReference>
<keyword evidence="4" id="KW-1185">Reference proteome</keyword>
<dbReference type="InterPro" id="IPR042100">
    <property type="entry name" value="Bug_dom1"/>
</dbReference>
<dbReference type="RefSeq" id="WP_220116262.1">
    <property type="nucleotide sequence ID" value="NZ_JAHZUY010000006.1"/>
</dbReference>
<evidence type="ECO:0000313" key="4">
    <source>
        <dbReference type="Proteomes" id="UP001519924"/>
    </source>
</evidence>
<dbReference type="SUPFAM" id="SSF53850">
    <property type="entry name" value="Periplasmic binding protein-like II"/>
    <property type="match status" value="1"/>
</dbReference>
<dbReference type="Proteomes" id="UP001519924">
    <property type="component" value="Unassembled WGS sequence"/>
</dbReference>
<proteinExistence type="inferred from homology"/>
<evidence type="ECO:0000256" key="1">
    <source>
        <dbReference type="ARBA" id="ARBA00006987"/>
    </source>
</evidence>
<name>A0ABS7EZE3_9PROT</name>
<protein>
    <submittedName>
        <fullName evidence="3">Tripartite tricarboxylate transporter substrate binding protein</fullName>
    </submittedName>
</protein>
<evidence type="ECO:0000313" key="3">
    <source>
        <dbReference type="EMBL" id="MBW8268760.1"/>
    </source>
</evidence>
<dbReference type="PANTHER" id="PTHR42928">
    <property type="entry name" value="TRICARBOXYLATE-BINDING PROTEIN"/>
    <property type="match status" value="1"/>
</dbReference>
<dbReference type="Gene3D" id="3.40.190.10">
    <property type="entry name" value="Periplasmic binding protein-like II"/>
    <property type="match status" value="1"/>
</dbReference>
<comment type="caution">
    <text evidence="3">The sequence shown here is derived from an EMBL/GenBank/DDBJ whole genome shotgun (WGS) entry which is preliminary data.</text>
</comment>
<sequence>MPLPRRALAAATAAALAAPALARAQGGEWPAARPIEVIVPFPPGGGVDTMTRAILPAVQKHLPGARFVVVNRPGAAGQIGWEAAFHAAPDGYTLAATSVPALVTYPIERQTRYRAAEFSFIANVVDDPGGLFVAAASPLRTLADLVAAAKARPGAVSYGSTGVGSDDHLLVIAFEEAAGIRPPMNHVPFNGMAPEAAALLGGHIDVGAFNMSEGLALLRDGKIRGLGQAAARRWAQTSEVPTFREQGFDVISGAQRGFVAPPRLPAAIQARLEDAFAKALSDPDFVREAERLGLPLAPQIGAAYRAEIESAERALRALWQRRPWREG</sequence>
<feature type="signal peptide" evidence="2">
    <location>
        <begin position="1"/>
        <end position="24"/>
    </location>
</feature>
<reference evidence="3 4" key="1">
    <citation type="submission" date="2021-08" db="EMBL/GenBank/DDBJ databases">
        <title>Caldovatus sediminis gen. nov., sp. nov., a moderately thermophilic bacterium isolated from a hot spring.</title>
        <authorList>
            <person name="Hu C.-J."/>
            <person name="Li W.-J."/>
            <person name="Xian W.-D."/>
        </authorList>
    </citation>
    <scope>NUCLEOTIDE SEQUENCE [LARGE SCALE GENOMIC DNA]</scope>
    <source>
        <strain evidence="3 4">SYSU G05006</strain>
    </source>
</reference>
<dbReference type="CDD" id="cd07012">
    <property type="entry name" value="PBP2_Bug_TTT"/>
    <property type="match status" value="1"/>
</dbReference>
<evidence type="ECO:0000256" key="2">
    <source>
        <dbReference type="SAM" id="SignalP"/>
    </source>
</evidence>
<dbReference type="PANTHER" id="PTHR42928:SF5">
    <property type="entry name" value="BLR1237 PROTEIN"/>
    <property type="match status" value="1"/>
</dbReference>
<comment type="similarity">
    <text evidence="1">Belongs to the UPF0065 (bug) family.</text>
</comment>
<accession>A0ABS7EZE3</accession>
<dbReference type="EMBL" id="JAHZUY010000006">
    <property type="protein sequence ID" value="MBW8268760.1"/>
    <property type="molecule type" value="Genomic_DNA"/>
</dbReference>
<organism evidence="3 4">
    <name type="scientific">Caldovatus aquaticus</name>
    <dbReference type="NCBI Taxonomy" id="2865671"/>
    <lineage>
        <taxon>Bacteria</taxon>
        <taxon>Pseudomonadati</taxon>
        <taxon>Pseudomonadota</taxon>
        <taxon>Alphaproteobacteria</taxon>
        <taxon>Acetobacterales</taxon>
        <taxon>Roseomonadaceae</taxon>
        <taxon>Caldovatus</taxon>
    </lineage>
</organism>
<dbReference type="Gene3D" id="3.40.190.150">
    <property type="entry name" value="Bordetella uptake gene, domain 1"/>
    <property type="match status" value="1"/>
</dbReference>
<keyword evidence="2" id="KW-0732">Signal</keyword>
<gene>
    <name evidence="3" type="ORF">K1J50_04605</name>
</gene>
<feature type="chain" id="PRO_5045324925" evidence="2">
    <location>
        <begin position="25"/>
        <end position="327"/>
    </location>
</feature>
<dbReference type="Pfam" id="PF03401">
    <property type="entry name" value="TctC"/>
    <property type="match status" value="1"/>
</dbReference>